<keyword evidence="8" id="KW-1185">Reference proteome</keyword>
<dbReference type="AlphaFoldDB" id="A0A839XY99"/>
<dbReference type="EMBL" id="JACIBS010000004">
    <property type="protein sequence ID" value="MBB3665413.1"/>
    <property type="molecule type" value="Genomic_DNA"/>
</dbReference>
<evidence type="ECO:0000313" key="7">
    <source>
        <dbReference type="EMBL" id="MBB3665413.1"/>
    </source>
</evidence>
<accession>A0A839XY99</accession>
<feature type="transmembrane region" description="Helical" evidence="5">
    <location>
        <begin position="6"/>
        <end position="23"/>
    </location>
</feature>
<gene>
    <name evidence="7" type="ORF">FB384_004370</name>
</gene>
<evidence type="ECO:0000313" key="8">
    <source>
        <dbReference type="Proteomes" id="UP000564573"/>
    </source>
</evidence>
<evidence type="ECO:0000259" key="6">
    <source>
        <dbReference type="Pfam" id="PF06271"/>
    </source>
</evidence>
<name>A0A839XY99_9PSEU</name>
<sequence>MDAAILVIPAGAGFVGLLLAVVVHQPRLWWTLLLIAPATLIVWFGYEGLSIGLCGATVGKTVAGLRVVTARSAAAQRGGPGVGAGMARAAMLLLPGLVPCLGGFITVLVSVSPFFDEFARQGWPDKAAGTYVVSTKPVHY</sequence>
<evidence type="ECO:0000256" key="3">
    <source>
        <dbReference type="ARBA" id="ARBA00022989"/>
    </source>
</evidence>
<dbReference type="InterPro" id="IPR010432">
    <property type="entry name" value="RDD"/>
</dbReference>
<evidence type="ECO:0000256" key="1">
    <source>
        <dbReference type="ARBA" id="ARBA00004141"/>
    </source>
</evidence>
<evidence type="ECO:0000256" key="5">
    <source>
        <dbReference type="SAM" id="Phobius"/>
    </source>
</evidence>
<keyword evidence="4 5" id="KW-0472">Membrane</keyword>
<comment type="caution">
    <text evidence="7">The sequence shown here is derived from an EMBL/GenBank/DDBJ whole genome shotgun (WGS) entry which is preliminary data.</text>
</comment>
<dbReference type="Proteomes" id="UP000564573">
    <property type="component" value="Unassembled WGS sequence"/>
</dbReference>
<comment type="subcellular location">
    <subcellularLocation>
        <location evidence="1">Membrane</location>
        <topology evidence="1">Multi-pass membrane protein</topology>
    </subcellularLocation>
</comment>
<feature type="transmembrane region" description="Helical" evidence="5">
    <location>
        <begin position="28"/>
        <end position="46"/>
    </location>
</feature>
<dbReference type="Pfam" id="PF06271">
    <property type="entry name" value="RDD"/>
    <property type="match status" value="1"/>
</dbReference>
<organism evidence="7 8">
    <name type="scientific">Prauserella sediminis</name>
    <dbReference type="NCBI Taxonomy" id="577680"/>
    <lineage>
        <taxon>Bacteria</taxon>
        <taxon>Bacillati</taxon>
        <taxon>Actinomycetota</taxon>
        <taxon>Actinomycetes</taxon>
        <taxon>Pseudonocardiales</taxon>
        <taxon>Pseudonocardiaceae</taxon>
        <taxon>Prauserella</taxon>
        <taxon>Prauserella salsuginis group</taxon>
    </lineage>
</organism>
<proteinExistence type="predicted"/>
<keyword evidence="2 5" id="KW-0812">Transmembrane</keyword>
<reference evidence="7 8" key="1">
    <citation type="submission" date="2020-08" db="EMBL/GenBank/DDBJ databases">
        <title>Sequencing the genomes of 1000 actinobacteria strains.</title>
        <authorList>
            <person name="Klenk H.-P."/>
        </authorList>
    </citation>
    <scope>NUCLEOTIDE SEQUENCE [LARGE SCALE GENOMIC DNA]</scope>
    <source>
        <strain evidence="7 8">DSM 45267</strain>
    </source>
</reference>
<protein>
    <submittedName>
        <fullName evidence="7">Putative RDD family membrane protein YckC</fullName>
    </submittedName>
</protein>
<feature type="transmembrane region" description="Helical" evidence="5">
    <location>
        <begin position="89"/>
        <end position="111"/>
    </location>
</feature>
<keyword evidence="3 5" id="KW-1133">Transmembrane helix</keyword>
<evidence type="ECO:0000256" key="4">
    <source>
        <dbReference type="ARBA" id="ARBA00023136"/>
    </source>
</evidence>
<dbReference type="GO" id="GO:0016020">
    <property type="term" value="C:membrane"/>
    <property type="evidence" value="ECO:0007669"/>
    <property type="project" value="UniProtKB-SubCell"/>
</dbReference>
<feature type="domain" description="RDD" evidence="6">
    <location>
        <begin position="8"/>
        <end position="129"/>
    </location>
</feature>
<evidence type="ECO:0000256" key="2">
    <source>
        <dbReference type="ARBA" id="ARBA00022692"/>
    </source>
</evidence>